<dbReference type="EMBL" id="QXED01000003">
    <property type="protein sequence ID" value="RIV23868.1"/>
    <property type="molecule type" value="Genomic_DNA"/>
</dbReference>
<dbReference type="CDD" id="cd00075">
    <property type="entry name" value="HATPase"/>
    <property type="match status" value="1"/>
</dbReference>
<dbReference type="InterPro" id="IPR003594">
    <property type="entry name" value="HATPase_dom"/>
</dbReference>
<name>A0A418MBX1_9BACT</name>
<dbReference type="InterPro" id="IPR011006">
    <property type="entry name" value="CheY-like_superfamily"/>
</dbReference>
<dbReference type="Pfam" id="PF12833">
    <property type="entry name" value="HTH_18"/>
    <property type="match status" value="1"/>
</dbReference>
<dbReference type="Pfam" id="PF00512">
    <property type="entry name" value="HisKA"/>
    <property type="match status" value="1"/>
</dbReference>
<dbReference type="InterPro" id="IPR018060">
    <property type="entry name" value="HTH_AraC"/>
</dbReference>
<dbReference type="SMART" id="SM00342">
    <property type="entry name" value="HTH_ARAC"/>
    <property type="match status" value="1"/>
</dbReference>
<dbReference type="InterPro" id="IPR011110">
    <property type="entry name" value="Reg_prop"/>
</dbReference>
<dbReference type="Gene3D" id="1.10.10.60">
    <property type="entry name" value="Homeodomain-like"/>
    <property type="match status" value="1"/>
</dbReference>
<dbReference type="PRINTS" id="PR00344">
    <property type="entry name" value="BCTRLSENSOR"/>
</dbReference>
<evidence type="ECO:0000313" key="12">
    <source>
        <dbReference type="Proteomes" id="UP000283523"/>
    </source>
</evidence>
<dbReference type="Proteomes" id="UP000283523">
    <property type="component" value="Unassembled WGS sequence"/>
</dbReference>
<keyword evidence="12" id="KW-1185">Reference proteome</keyword>
<dbReference type="Gene3D" id="1.10.287.130">
    <property type="match status" value="1"/>
</dbReference>
<comment type="caution">
    <text evidence="11">The sequence shown here is derived from an EMBL/GenBank/DDBJ whole genome shotgun (WGS) entry which is preliminary data.</text>
</comment>
<accession>A0A418MBX1</accession>
<dbReference type="CDD" id="cd00082">
    <property type="entry name" value="HisKA"/>
    <property type="match status" value="1"/>
</dbReference>
<evidence type="ECO:0000256" key="3">
    <source>
        <dbReference type="ARBA" id="ARBA00022553"/>
    </source>
</evidence>
<feature type="domain" description="HTH araC/xylS-type" evidence="8">
    <location>
        <begin position="1233"/>
        <end position="1331"/>
    </location>
</feature>
<feature type="domain" description="Response regulatory" evidence="10">
    <location>
        <begin position="1086"/>
        <end position="1201"/>
    </location>
</feature>
<evidence type="ECO:0000313" key="11">
    <source>
        <dbReference type="EMBL" id="RIV23868.1"/>
    </source>
</evidence>
<dbReference type="PROSITE" id="PS50110">
    <property type="entry name" value="RESPONSE_REGULATORY"/>
    <property type="match status" value="1"/>
</dbReference>
<dbReference type="EC" id="2.7.13.3" evidence="2"/>
<dbReference type="PROSITE" id="PS50109">
    <property type="entry name" value="HIS_KIN"/>
    <property type="match status" value="1"/>
</dbReference>
<dbReference type="InterPro" id="IPR015943">
    <property type="entry name" value="WD40/YVTN_repeat-like_dom_sf"/>
</dbReference>
<evidence type="ECO:0000256" key="1">
    <source>
        <dbReference type="ARBA" id="ARBA00000085"/>
    </source>
</evidence>
<evidence type="ECO:0000256" key="5">
    <source>
        <dbReference type="ARBA" id="ARBA00023163"/>
    </source>
</evidence>
<dbReference type="GO" id="GO:0043565">
    <property type="term" value="F:sequence-specific DNA binding"/>
    <property type="evidence" value="ECO:0007669"/>
    <property type="project" value="InterPro"/>
</dbReference>
<dbReference type="CDD" id="cd17574">
    <property type="entry name" value="REC_OmpR"/>
    <property type="match status" value="1"/>
</dbReference>
<dbReference type="SUPFAM" id="SSF50998">
    <property type="entry name" value="Quinoprotein alcohol dehydrogenase-like"/>
    <property type="match status" value="1"/>
</dbReference>
<dbReference type="InterPro" id="IPR003661">
    <property type="entry name" value="HisK_dim/P_dom"/>
</dbReference>
<feature type="modified residue" description="4-aspartylphosphate" evidence="6">
    <location>
        <position position="1134"/>
    </location>
</feature>
<evidence type="ECO:0000259" key="10">
    <source>
        <dbReference type="PROSITE" id="PS50110"/>
    </source>
</evidence>
<keyword evidence="3 6" id="KW-0597">Phosphoprotein</keyword>
<dbReference type="GO" id="GO:0003700">
    <property type="term" value="F:DNA-binding transcription factor activity"/>
    <property type="evidence" value="ECO:0007669"/>
    <property type="project" value="InterPro"/>
</dbReference>
<dbReference type="FunFam" id="1.10.287.130:FF:000045">
    <property type="entry name" value="Two-component system sensor histidine kinase/response regulator"/>
    <property type="match status" value="1"/>
</dbReference>
<dbReference type="Pfam" id="PF02518">
    <property type="entry name" value="HATPase_c"/>
    <property type="match status" value="1"/>
</dbReference>
<dbReference type="InterPro" id="IPR001789">
    <property type="entry name" value="Sig_transdc_resp-reg_receiver"/>
</dbReference>
<keyword evidence="7" id="KW-0812">Transmembrane</keyword>
<dbReference type="InterPro" id="IPR005467">
    <property type="entry name" value="His_kinase_dom"/>
</dbReference>
<dbReference type="SUPFAM" id="SSF46689">
    <property type="entry name" value="Homeodomain-like"/>
    <property type="match status" value="1"/>
</dbReference>
<dbReference type="SUPFAM" id="SSF55874">
    <property type="entry name" value="ATPase domain of HSP90 chaperone/DNA topoisomerase II/histidine kinase"/>
    <property type="match status" value="1"/>
</dbReference>
<gene>
    <name evidence="11" type="ORF">DYU11_12955</name>
</gene>
<dbReference type="SMART" id="SM00448">
    <property type="entry name" value="REC"/>
    <property type="match status" value="1"/>
</dbReference>
<dbReference type="PROSITE" id="PS01124">
    <property type="entry name" value="HTH_ARAC_FAMILY_2"/>
    <property type="match status" value="1"/>
</dbReference>
<evidence type="ECO:0000256" key="4">
    <source>
        <dbReference type="ARBA" id="ARBA00023015"/>
    </source>
</evidence>
<dbReference type="GO" id="GO:0000155">
    <property type="term" value="F:phosphorelay sensor kinase activity"/>
    <property type="evidence" value="ECO:0007669"/>
    <property type="project" value="InterPro"/>
</dbReference>
<keyword evidence="7" id="KW-0472">Membrane</keyword>
<keyword evidence="7" id="KW-1133">Transmembrane helix</keyword>
<comment type="catalytic activity">
    <reaction evidence="1">
        <text>ATP + protein L-histidine = ADP + protein N-phospho-L-histidine.</text>
        <dbReference type="EC" id="2.7.13.3"/>
    </reaction>
</comment>
<dbReference type="Pfam" id="PF00072">
    <property type="entry name" value="Response_reg"/>
    <property type="match status" value="1"/>
</dbReference>
<dbReference type="FunFam" id="2.60.40.10:FF:000791">
    <property type="entry name" value="Two-component system sensor histidine kinase/response regulator"/>
    <property type="match status" value="1"/>
</dbReference>
<feature type="domain" description="Histidine kinase" evidence="9">
    <location>
        <begin position="830"/>
        <end position="1057"/>
    </location>
</feature>
<dbReference type="Pfam" id="PF07494">
    <property type="entry name" value="Reg_prop"/>
    <property type="match status" value="2"/>
</dbReference>
<dbReference type="SUPFAM" id="SSF52172">
    <property type="entry name" value="CheY-like"/>
    <property type="match status" value="1"/>
</dbReference>
<dbReference type="InterPro" id="IPR036097">
    <property type="entry name" value="HisK_dim/P_sf"/>
</dbReference>
<dbReference type="SMART" id="SM00387">
    <property type="entry name" value="HATPase_c"/>
    <property type="match status" value="1"/>
</dbReference>
<reference evidence="11 12" key="1">
    <citation type="submission" date="2018-08" db="EMBL/GenBank/DDBJ databases">
        <title>Fibrisoma montanum sp. nov., isolated from Danxia mountain soil.</title>
        <authorList>
            <person name="Huang Y."/>
        </authorList>
    </citation>
    <scope>NUCLEOTIDE SEQUENCE [LARGE SCALE GENOMIC DNA]</scope>
    <source>
        <strain evidence="11 12">HYT19</strain>
    </source>
</reference>
<dbReference type="Gene3D" id="3.40.50.2300">
    <property type="match status" value="1"/>
</dbReference>
<dbReference type="PANTHER" id="PTHR43547">
    <property type="entry name" value="TWO-COMPONENT HISTIDINE KINASE"/>
    <property type="match status" value="1"/>
</dbReference>
<dbReference type="InterPro" id="IPR013783">
    <property type="entry name" value="Ig-like_fold"/>
</dbReference>
<dbReference type="SUPFAM" id="SSF47384">
    <property type="entry name" value="Homodimeric domain of signal transducing histidine kinase"/>
    <property type="match status" value="1"/>
</dbReference>
<keyword evidence="5" id="KW-0804">Transcription</keyword>
<dbReference type="PANTHER" id="PTHR43547:SF2">
    <property type="entry name" value="HYBRID SIGNAL TRANSDUCTION HISTIDINE KINASE C"/>
    <property type="match status" value="1"/>
</dbReference>
<keyword evidence="4" id="KW-0805">Transcription regulation</keyword>
<evidence type="ECO:0000256" key="6">
    <source>
        <dbReference type="PROSITE-ProRule" id="PRU00169"/>
    </source>
</evidence>
<feature type="transmembrane region" description="Helical" evidence="7">
    <location>
        <begin position="772"/>
        <end position="794"/>
    </location>
</feature>
<proteinExistence type="predicted"/>
<evidence type="ECO:0000256" key="7">
    <source>
        <dbReference type="SAM" id="Phobius"/>
    </source>
</evidence>
<organism evidence="11 12">
    <name type="scientific">Fibrisoma montanum</name>
    <dbReference type="NCBI Taxonomy" id="2305895"/>
    <lineage>
        <taxon>Bacteria</taxon>
        <taxon>Pseudomonadati</taxon>
        <taxon>Bacteroidota</taxon>
        <taxon>Cytophagia</taxon>
        <taxon>Cytophagales</taxon>
        <taxon>Spirosomataceae</taxon>
        <taxon>Fibrisoma</taxon>
    </lineage>
</organism>
<dbReference type="InterPro" id="IPR036890">
    <property type="entry name" value="HATPase_C_sf"/>
</dbReference>
<evidence type="ECO:0000259" key="8">
    <source>
        <dbReference type="PROSITE" id="PS01124"/>
    </source>
</evidence>
<evidence type="ECO:0000256" key="2">
    <source>
        <dbReference type="ARBA" id="ARBA00012438"/>
    </source>
</evidence>
<dbReference type="InterPro" id="IPR004358">
    <property type="entry name" value="Sig_transdc_His_kin-like_C"/>
</dbReference>
<dbReference type="PROSITE" id="PS51257">
    <property type="entry name" value="PROKAR_LIPOPROTEIN"/>
    <property type="match status" value="1"/>
</dbReference>
<dbReference type="SUPFAM" id="SSF63829">
    <property type="entry name" value="Calcium-dependent phosphotriesterase"/>
    <property type="match status" value="1"/>
</dbReference>
<dbReference type="Gene3D" id="2.130.10.10">
    <property type="entry name" value="YVTN repeat-like/Quinoprotein amine dehydrogenase"/>
    <property type="match status" value="2"/>
</dbReference>
<dbReference type="Gene3D" id="2.60.40.10">
    <property type="entry name" value="Immunoglobulins"/>
    <property type="match status" value="1"/>
</dbReference>
<dbReference type="InterPro" id="IPR011047">
    <property type="entry name" value="Quinoprotein_ADH-like_sf"/>
</dbReference>
<dbReference type="Pfam" id="PF07495">
    <property type="entry name" value="Y_Y_Y"/>
    <property type="match status" value="1"/>
</dbReference>
<dbReference type="InterPro" id="IPR011123">
    <property type="entry name" value="Y_Y_Y"/>
</dbReference>
<dbReference type="Gene3D" id="3.30.565.10">
    <property type="entry name" value="Histidine kinase-like ATPase, C-terminal domain"/>
    <property type="match status" value="1"/>
</dbReference>
<protein>
    <recommendedName>
        <fullName evidence="2">histidine kinase</fullName>
        <ecNumber evidence="2">2.7.13.3</ecNumber>
    </recommendedName>
</protein>
<sequence length="1335" mass="150343">MESRSHLLPILSVWLAVQLSIGCLAQVQPINLPAPEFITDRQGLPQAFVPAIVQDRQGFIWMATRDGLARYDGSRFKVFQPDPDGRPSLSSTDVAQLQLDHHGKLWMTNERGDLDVFDPRTEQFINLSQQPIFKRLKLNPGQFNRFCVDQHDRLWITADTAGLVCLNLSSNRIKQYRHQPNQPYSISHNSIFGILEAPNGAIWILTKAGLDCLDERSRTIRHYLKELDTATDYKGLWVRPSGDVLVMTSQWLYVVHPASGQVRQYALPVPSPVQSADFAHFAEARAGTLYIAWSTYIYAFNDKQGIRLLDSSPRQTRNTYQSTFIDQSEVLWLGTAGAGVRKYNLRTLPFQTARYQTEFLPDLFSQGWLNLPAQRLPAPLAGLTSYNFRYAFDGQGRLWYNAGSSDCYRVDFQTGQTEPVPFPIRFRSAFVGKSPCPMATDPDGRVWAVYESAAFYYDSERTRWIQFPFPIPCPTGCLQQMLVVDEQALWIATSIGGLFRINRTNGQVQVFSNVRNNPATLSSNALLCLAEDPDSTHLLWIGTFGSGLCRFDKRSGTSKRFSIADGLPNNVIYSAIPDHRGDLWMGTNKGIARFNRRTFTIQTYTLEDGILANEFNRFHFLHFHGRGRAADRILMGGLEGITAFYPHQIKRDSFQPRVEITSLYVNNKPVVPEPDSPLGNLPIQAVEALTLPYDQNFLTIDFAAMQFNKPAKNKYRYQLVGLAPAWVESRRAEVVFTGLQPGTYTLRLNASNVSGQWSPHIRTLTIRIQPPWWATWWAYAIYALLITGLAYGLFRNYINRLNLRQSMQLKEHETEQLRDLNAMKTRFFANITHEFRTPLTLILGPTEQLMDEALEPRIRRRLRTIEQNAHQLLRLINQLLDLSRLEASVMPVQPSRGNLADCITHWLAPLSEQATAQGITLSFRAEVSGSYWFDVEKFERIVYNLTANALKFTPVGTVTVSVVPLPEGIQLTVADTGIGIAAQHLPHIFDRFYQVASEPAGSAAISRSKQAQAPQPLGAGIGLALVNELVQLQQGTITVDSVPGQGTTFVVTLPYAKADGAENPAVIQPIEADSQPTGSDATPEARILLVEDNDELAQFITQNLPDFYRIDRAINGLDGLRLALKHVPDLIISDIMMPGMDGLTLCGQLKIDLRTSHIPVMLLTAKVTREDRLEGLTQGADEYLTKPFQVAELRLRVRNLLEQSRRQRDWVRQQLIGAEPVREHPPVADPFLTRLYALLEANLSNPRLSVDQLTDELAMSRTNLHRKVKALTGFSANEVVRHYRLKAATTLLRQGLNSAQTADRVGFESPSYFAKCFREVYGVTPAEFVRKQGIN</sequence>
<evidence type="ECO:0000259" key="9">
    <source>
        <dbReference type="PROSITE" id="PS50109"/>
    </source>
</evidence>
<dbReference type="SMART" id="SM00388">
    <property type="entry name" value="HisKA"/>
    <property type="match status" value="1"/>
</dbReference>
<dbReference type="InterPro" id="IPR009057">
    <property type="entry name" value="Homeodomain-like_sf"/>
</dbReference>